<evidence type="ECO:0000313" key="2">
    <source>
        <dbReference type="Proteomes" id="UP000821845"/>
    </source>
</evidence>
<dbReference type="Proteomes" id="UP000821845">
    <property type="component" value="Chromosome 7"/>
</dbReference>
<name>A0ACB7RY82_HYAAI</name>
<proteinExistence type="predicted"/>
<reference evidence="1" key="1">
    <citation type="submission" date="2020-05" db="EMBL/GenBank/DDBJ databases">
        <title>Large-scale comparative analyses of tick genomes elucidate their genetic diversity and vector capacities.</title>
        <authorList>
            <person name="Jia N."/>
            <person name="Wang J."/>
            <person name="Shi W."/>
            <person name="Du L."/>
            <person name="Sun Y."/>
            <person name="Zhan W."/>
            <person name="Jiang J."/>
            <person name="Wang Q."/>
            <person name="Zhang B."/>
            <person name="Ji P."/>
            <person name="Sakyi L.B."/>
            <person name="Cui X."/>
            <person name="Yuan T."/>
            <person name="Jiang B."/>
            <person name="Yang W."/>
            <person name="Lam T.T.-Y."/>
            <person name="Chang Q."/>
            <person name="Ding S."/>
            <person name="Wang X."/>
            <person name="Zhu J."/>
            <person name="Ruan X."/>
            <person name="Zhao L."/>
            <person name="Wei J."/>
            <person name="Que T."/>
            <person name="Du C."/>
            <person name="Cheng J."/>
            <person name="Dai P."/>
            <person name="Han X."/>
            <person name="Huang E."/>
            <person name="Gao Y."/>
            <person name="Liu J."/>
            <person name="Shao H."/>
            <person name="Ye R."/>
            <person name="Li L."/>
            <person name="Wei W."/>
            <person name="Wang X."/>
            <person name="Wang C."/>
            <person name="Yang T."/>
            <person name="Huo Q."/>
            <person name="Li W."/>
            <person name="Guo W."/>
            <person name="Chen H."/>
            <person name="Zhou L."/>
            <person name="Ni X."/>
            <person name="Tian J."/>
            <person name="Zhou Y."/>
            <person name="Sheng Y."/>
            <person name="Liu T."/>
            <person name="Pan Y."/>
            <person name="Xia L."/>
            <person name="Li J."/>
            <person name="Zhao F."/>
            <person name="Cao W."/>
        </authorList>
    </citation>
    <scope>NUCLEOTIDE SEQUENCE</scope>
    <source>
        <strain evidence="1">Hyas-2018</strain>
    </source>
</reference>
<organism evidence="1 2">
    <name type="scientific">Hyalomma asiaticum</name>
    <name type="common">Tick</name>
    <dbReference type="NCBI Taxonomy" id="266040"/>
    <lineage>
        <taxon>Eukaryota</taxon>
        <taxon>Metazoa</taxon>
        <taxon>Ecdysozoa</taxon>
        <taxon>Arthropoda</taxon>
        <taxon>Chelicerata</taxon>
        <taxon>Arachnida</taxon>
        <taxon>Acari</taxon>
        <taxon>Parasitiformes</taxon>
        <taxon>Ixodida</taxon>
        <taxon>Ixodoidea</taxon>
        <taxon>Ixodidae</taxon>
        <taxon>Hyalomminae</taxon>
        <taxon>Hyalomma</taxon>
    </lineage>
</organism>
<gene>
    <name evidence="1" type="ORF">HPB50_021466</name>
</gene>
<evidence type="ECO:0000313" key="1">
    <source>
        <dbReference type="EMBL" id="KAH6926756.1"/>
    </source>
</evidence>
<accession>A0ACB7RY82</accession>
<comment type="caution">
    <text evidence="1">The sequence shown here is derived from an EMBL/GenBank/DDBJ whole genome shotgun (WGS) entry which is preliminary data.</text>
</comment>
<sequence>MMRRCDFGNSAGFPPAAFRSLLGSTPRHFSSRSDVRGGGGGATVGVYGASEKRRQRPQTTAPRCDGRVRVVVACTSRPTRLFPDETLDVVRCN</sequence>
<keyword evidence="2" id="KW-1185">Reference proteome</keyword>
<protein>
    <submittedName>
        <fullName evidence="1">Uncharacterized protein</fullName>
    </submittedName>
</protein>
<dbReference type="EMBL" id="CM023487">
    <property type="protein sequence ID" value="KAH6926756.1"/>
    <property type="molecule type" value="Genomic_DNA"/>
</dbReference>